<dbReference type="GO" id="GO:0007165">
    <property type="term" value="P:signal transduction"/>
    <property type="evidence" value="ECO:0007669"/>
    <property type="project" value="UniProtKB-KW"/>
</dbReference>
<evidence type="ECO:0000256" key="2">
    <source>
        <dbReference type="ARBA" id="ARBA00022475"/>
    </source>
</evidence>
<dbReference type="PROSITE" id="PS50885">
    <property type="entry name" value="HAMP"/>
    <property type="match status" value="1"/>
</dbReference>
<dbReference type="STRING" id="198616.SAMN05216193_103130"/>
<evidence type="ECO:0000256" key="7">
    <source>
        <dbReference type="ARBA" id="ARBA00023136"/>
    </source>
</evidence>
<evidence type="ECO:0000259" key="14">
    <source>
        <dbReference type="PROSITE" id="PS51753"/>
    </source>
</evidence>
<dbReference type="InterPro" id="IPR004090">
    <property type="entry name" value="Chemotax_Me-accpt_rcpt"/>
</dbReference>
<dbReference type="PRINTS" id="PR00260">
    <property type="entry name" value="CHEMTRNSDUCR"/>
</dbReference>
<feature type="transmembrane region" description="Helical" evidence="11">
    <location>
        <begin position="295"/>
        <end position="315"/>
    </location>
</feature>
<keyword evidence="4" id="KW-0145">Chemotaxis</keyword>
<accession>A0A1H0BMX5</accession>
<proteinExistence type="inferred from homology"/>
<evidence type="ECO:0000256" key="9">
    <source>
        <dbReference type="ARBA" id="ARBA00029447"/>
    </source>
</evidence>
<dbReference type="PANTHER" id="PTHR32089">
    <property type="entry name" value="METHYL-ACCEPTING CHEMOTAXIS PROTEIN MCPB"/>
    <property type="match status" value="1"/>
</dbReference>
<evidence type="ECO:0000256" key="8">
    <source>
        <dbReference type="ARBA" id="ARBA00023224"/>
    </source>
</evidence>
<evidence type="ECO:0000256" key="6">
    <source>
        <dbReference type="ARBA" id="ARBA00022989"/>
    </source>
</evidence>
<dbReference type="EMBL" id="FNIJ01000003">
    <property type="protein sequence ID" value="SDN47027.1"/>
    <property type="molecule type" value="Genomic_DNA"/>
</dbReference>
<feature type="transmembrane region" description="Helical" evidence="11">
    <location>
        <begin position="20"/>
        <end position="40"/>
    </location>
</feature>
<dbReference type="AlphaFoldDB" id="A0A1H0BMX5"/>
<evidence type="ECO:0000256" key="10">
    <source>
        <dbReference type="PROSITE-ProRule" id="PRU00284"/>
    </source>
</evidence>
<dbReference type="Gene3D" id="1.10.287.950">
    <property type="entry name" value="Methyl-accepting chemotaxis protein"/>
    <property type="match status" value="1"/>
</dbReference>
<reference evidence="16" key="1">
    <citation type="submission" date="2016-10" db="EMBL/GenBank/DDBJ databases">
        <authorList>
            <person name="Varghese N."/>
            <person name="Submissions S."/>
        </authorList>
    </citation>
    <scope>NUCLEOTIDE SEQUENCE [LARGE SCALE GENOMIC DNA]</scope>
    <source>
        <strain evidence="16">JCM 21621</strain>
    </source>
</reference>
<dbReference type="CDD" id="cd11386">
    <property type="entry name" value="MCP_signal"/>
    <property type="match status" value="1"/>
</dbReference>
<evidence type="ECO:0000259" key="13">
    <source>
        <dbReference type="PROSITE" id="PS50885"/>
    </source>
</evidence>
<dbReference type="Pfam" id="PF00015">
    <property type="entry name" value="MCPsignal"/>
    <property type="match status" value="1"/>
</dbReference>
<dbReference type="Pfam" id="PF00672">
    <property type="entry name" value="HAMP"/>
    <property type="match status" value="1"/>
</dbReference>
<keyword evidence="8 10" id="KW-0807">Transducer</keyword>
<dbReference type="InterPro" id="IPR003660">
    <property type="entry name" value="HAMP_dom"/>
</dbReference>
<dbReference type="SUPFAM" id="SSF58104">
    <property type="entry name" value="Methyl-accepting chemotaxis protein (MCP) signaling domain"/>
    <property type="match status" value="1"/>
</dbReference>
<feature type="domain" description="HAMP" evidence="13">
    <location>
        <begin position="317"/>
        <end position="369"/>
    </location>
</feature>
<feature type="domain" description="Methyl-accepting transducer" evidence="12">
    <location>
        <begin position="374"/>
        <end position="610"/>
    </location>
</feature>
<sequence>MFPLRLPRLADLRVGHKLALGFALVLLLALLITLAAVLSLDSLSQRGDQLIRGSDLNLSFLQADRARRDFAAQGEEAQRARVEQLTAGMLADAERLGRLLDDAGDRQRVTRMGEATRAYREAFSALAQARAEQQEASRFGVAAAEQGMQAFTRLEAQFFEDLEQLFDTHAMLDQIRAVGRLNQQFLQLRLLTLVYVRSPSPERERAAFDAGAALAKATRTLQGQLPERSGAILGETFEALERFQQSLERFRQGIAGMATATASMAERAEAVQGLSRELQASLLERRDRETAYVRLQLLAIAGVTLLVALLAAWGITGQIVRPLRETLAQARRIAEGDLCGTAPAARGDELGQLQQAMQAMQDSLRELIGRIGGGVGEISGAAQALSAVTEQTRAGVEEQKSETIQVATAMQEMAYTVQEVAGNAGQAAGAAQLACEEAGRGNQVVQDAIAQIERLAAGVQASAEVMARLHEDSAQIGYVLDVIRSVAEQTNLLALNAAIEAARAGEAGRGFAVVADEVRGLAQRVQSSTSQIQELIGQLQHGVQQTATAMLGSRDMSHLTVDLARQAGAALQGIDRAIDDLRGRNLQIATAAEEQSAVSEEINRSILRVQAVAEQTAAASQETAGSSQALARLGRELQGMVARFRV</sequence>
<evidence type="ECO:0000313" key="16">
    <source>
        <dbReference type="Proteomes" id="UP000242957"/>
    </source>
</evidence>
<keyword evidence="6 11" id="KW-1133">Transmembrane helix</keyword>
<dbReference type="SMART" id="SM00283">
    <property type="entry name" value="MA"/>
    <property type="match status" value="1"/>
</dbReference>
<keyword evidence="16" id="KW-1185">Reference proteome</keyword>
<evidence type="ECO:0000256" key="4">
    <source>
        <dbReference type="ARBA" id="ARBA00022500"/>
    </source>
</evidence>
<dbReference type="Proteomes" id="UP000242957">
    <property type="component" value="Unassembled WGS sequence"/>
</dbReference>
<evidence type="ECO:0000259" key="12">
    <source>
        <dbReference type="PROSITE" id="PS50111"/>
    </source>
</evidence>
<keyword evidence="3" id="KW-0488">Methylation</keyword>
<dbReference type="InterPro" id="IPR032255">
    <property type="entry name" value="HBM"/>
</dbReference>
<organism evidence="15 16">
    <name type="scientific">Pseudomonas jinjuensis</name>
    <dbReference type="NCBI Taxonomy" id="198616"/>
    <lineage>
        <taxon>Bacteria</taxon>
        <taxon>Pseudomonadati</taxon>
        <taxon>Pseudomonadota</taxon>
        <taxon>Gammaproteobacteria</taxon>
        <taxon>Pseudomonadales</taxon>
        <taxon>Pseudomonadaceae</taxon>
        <taxon>Pseudomonas</taxon>
    </lineage>
</organism>
<dbReference type="FunFam" id="1.10.287.950:FF:000001">
    <property type="entry name" value="Methyl-accepting chemotaxis sensory transducer"/>
    <property type="match status" value="1"/>
</dbReference>
<dbReference type="OrthoDB" id="6434013at2"/>
<dbReference type="PROSITE" id="PS51753">
    <property type="entry name" value="HBM"/>
    <property type="match status" value="1"/>
</dbReference>
<protein>
    <submittedName>
        <fullName evidence="15">Methyl-accepting chemotaxis protein</fullName>
    </submittedName>
</protein>
<feature type="domain" description="HBM" evidence="14">
    <location>
        <begin position="45"/>
        <end position="290"/>
    </location>
</feature>
<dbReference type="PROSITE" id="PS50111">
    <property type="entry name" value="CHEMOTAXIS_TRANSDUC_2"/>
    <property type="match status" value="1"/>
</dbReference>
<dbReference type="SMART" id="SM01358">
    <property type="entry name" value="HBM"/>
    <property type="match status" value="1"/>
</dbReference>
<dbReference type="Pfam" id="PF16591">
    <property type="entry name" value="HBM"/>
    <property type="match status" value="1"/>
</dbReference>
<evidence type="ECO:0000256" key="3">
    <source>
        <dbReference type="ARBA" id="ARBA00022481"/>
    </source>
</evidence>
<dbReference type="GO" id="GO:0006935">
    <property type="term" value="P:chemotaxis"/>
    <property type="evidence" value="ECO:0007669"/>
    <property type="project" value="UniProtKB-KW"/>
</dbReference>
<dbReference type="SMART" id="SM00304">
    <property type="entry name" value="HAMP"/>
    <property type="match status" value="1"/>
</dbReference>
<name>A0A1H0BMX5_9PSED</name>
<dbReference type="PANTHER" id="PTHR32089:SF120">
    <property type="entry name" value="METHYL-ACCEPTING CHEMOTAXIS PROTEIN TLPQ"/>
    <property type="match status" value="1"/>
</dbReference>
<dbReference type="GO" id="GO:0005886">
    <property type="term" value="C:plasma membrane"/>
    <property type="evidence" value="ECO:0007669"/>
    <property type="project" value="UniProtKB-SubCell"/>
</dbReference>
<keyword evidence="2" id="KW-1003">Cell membrane</keyword>
<comment type="similarity">
    <text evidence="9">Belongs to the methyl-accepting chemotaxis (MCP) protein family.</text>
</comment>
<evidence type="ECO:0000256" key="1">
    <source>
        <dbReference type="ARBA" id="ARBA00004651"/>
    </source>
</evidence>
<dbReference type="CDD" id="cd06225">
    <property type="entry name" value="HAMP"/>
    <property type="match status" value="1"/>
</dbReference>
<keyword evidence="7 11" id="KW-0472">Membrane</keyword>
<keyword evidence="5 11" id="KW-0812">Transmembrane</keyword>
<gene>
    <name evidence="15" type="ORF">SAMN05216193_103130</name>
</gene>
<evidence type="ECO:0000256" key="5">
    <source>
        <dbReference type="ARBA" id="ARBA00022692"/>
    </source>
</evidence>
<dbReference type="Gene3D" id="1.20.1440.210">
    <property type="match status" value="1"/>
</dbReference>
<dbReference type="GO" id="GO:0004888">
    <property type="term" value="F:transmembrane signaling receptor activity"/>
    <property type="evidence" value="ECO:0007669"/>
    <property type="project" value="InterPro"/>
</dbReference>
<evidence type="ECO:0000256" key="11">
    <source>
        <dbReference type="SAM" id="Phobius"/>
    </source>
</evidence>
<dbReference type="InterPro" id="IPR004089">
    <property type="entry name" value="MCPsignal_dom"/>
</dbReference>
<comment type="subcellular location">
    <subcellularLocation>
        <location evidence="1">Cell membrane</location>
        <topology evidence="1">Multi-pass membrane protein</topology>
    </subcellularLocation>
</comment>
<evidence type="ECO:0000313" key="15">
    <source>
        <dbReference type="EMBL" id="SDN47027.1"/>
    </source>
</evidence>